<evidence type="ECO:0008006" key="11">
    <source>
        <dbReference type="Google" id="ProtNLM"/>
    </source>
</evidence>
<keyword evidence="7" id="KW-0496">Mitochondrion</keyword>
<keyword evidence="5" id="KW-0999">Mitochondrion inner membrane</keyword>
<dbReference type="GO" id="GO:0061617">
    <property type="term" value="C:MICOS complex"/>
    <property type="evidence" value="ECO:0007669"/>
    <property type="project" value="InterPro"/>
</dbReference>
<keyword evidence="10" id="KW-1185">Reference proteome</keyword>
<gene>
    <name evidence="9" type="ORF">Ccrd_022343</name>
</gene>
<accession>A0A103XYT8</accession>
<sequence length="130" mass="14096">MAESKEIPSQYDVNAKWDAYLDLGVRRFAYSSATGALAGLLLFRSPVTRWVSVAFGAGVGIGSAYSECSQKFDGAETLVSKLILVLGSKASERSTRIRVYRISISEQRMLLGMDGAELGSCNKNQTFDAD</sequence>
<evidence type="ECO:0000256" key="5">
    <source>
        <dbReference type="ARBA" id="ARBA00022792"/>
    </source>
</evidence>
<keyword evidence="8" id="KW-0472">Membrane</keyword>
<evidence type="ECO:0000256" key="7">
    <source>
        <dbReference type="ARBA" id="ARBA00023128"/>
    </source>
</evidence>
<comment type="subcellular location">
    <subcellularLocation>
        <location evidence="2">Mitochondrion inner membrane</location>
    </subcellularLocation>
</comment>
<dbReference type="Pfam" id="PF04418">
    <property type="entry name" value="DUF543"/>
    <property type="match status" value="1"/>
</dbReference>
<proteinExistence type="inferred from homology"/>
<comment type="caution">
    <text evidence="9">The sequence shown here is derived from an EMBL/GenBank/DDBJ whole genome shotgun (WGS) entry which is preliminary data.</text>
</comment>
<reference evidence="9 10" key="1">
    <citation type="journal article" date="2016" name="Sci. Rep.">
        <title>The genome sequence of the outbreeding globe artichoke constructed de novo incorporating a phase-aware low-pass sequencing strategy of F1 progeny.</title>
        <authorList>
            <person name="Scaglione D."/>
            <person name="Reyes-Chin-Wo S."/>
            <person name="Acquadro A."/>
            <person name="Froenicke L."/>
            <person name="Portis E."/>
            <person name="Beitel C."/>
            <person name="Tirone M."/>
            <person name="Mauro R."/>
            <person name="Lo Monaco A."/>
            <person name="Mauromicale G."/>
            <person name="Faccioli P."/>
            <person name="Cattivelli L."/>
            <person name="Rieseberg L."/>
            <person name="Michelmore R."/>
            <person name="Lanteri S."/>
        </authorList>
    </citation>
    <scope>NUCLEOTIDE SEQUENCE [LARGE SCALE GENOMIC DNA]</scope>
    <source>
        <strain evidence="9">2C</strain>
    </source>
</reference>
<dbReference type="EMBL" id="LEKV01003556">
    <property type="protein sequence ID" value="KVH99422.1"/>
    <property type="molecule type" value="Genomic_DNA"/>
</dbReference>
<dbReference type="AlphaFoldDB" id="A0A103XYT8"/>
<evidence type="ECO:0000256" key="6">
    <source>
        <dbReference type="ARBA" id="ARBA00022989"/>
    </source>
</evidence>
<keyword evidence="6" id="KW-1133">Transmembrane helix</keyword>
<evidence type="ECO:0000313" key="9">
    <source>
        <dbReference type="EMBL" id="KVH99422.1"/>
    </source>
</evidence>
<comment type="similarity">
    <text evidence="3">Belongs to the MICOS complex subunit Mic10 family.</text>
</comment>
<keyword evidence="4" id="KW-0812">Transmembrane</keyword>
<name>A0A103XYT8_CYNCS</name>
<dbReference type="STRING" id="59895.A0A103XYT8"/>
<dbReference type="PANTHER" id="PTHR21304">
    <property type="entry name" value="MICOS COMPLEX SUBUNIT MIC10"/>
    <property type="match status" value="1"/>
</dbReference>
<dbReference type="PANTHER" id="PTHR21304:SF14">
    <property type="entry name" value="MICOS COMPLEX SUBUNIT MIC10 PROTEIN"/>
    <property type="match status" value="1"/>
</dbReference>
<protein>
    <recommendedName>
        <fullName evidence="11">MICOS complex subunit MIC10</fullName>
    </recommendedName>
</protein>
<dbReference type="OMA" id="AYSECSQ"/>
<organism evidence="9 10">
    <name type="scientific">Cynara cardunculus var. scolymus</name>
    <name type="common">Globe artichoke</name>
    <name type="synonym">Cynara scolymus</name>
    <dbReference type="NCBI Taxonomy" id="59895"/>
    <lineage>
        <taxon>Eukaryota</taxon>
        <taxon>Viridiplantae</taxon>
        <taxon>Streptophyta</taxon>
        <taxon>Embryophyta</taxon>
        <taxon>Tracheophyta</taxon>
        <taxon>Spermatophyta</taxon>
        <taxon>Magnoliopsida</taxon>
        <taxon>eudicotyledons</taxon>
        <taxon>Gunneridae</taxon>
        <taxon>Pentapetalae</taxon>
        <taxon>asterids</taxon>
        <taxon>campanulids</taxon>
        <taxon>Asterales</taxon>
        <taxon>Asteraceae</taxon>
        <taxon>Carduoideae</taxon>
        <taxon>Cardueae</taxon>
        <taxon>Carduinae</taxon>
        <taxon>Cynara</taxon>
    </lineage>
</organism>
<dbReference type="Proteomes" id="UP000243975">
    <property type="component" value="Unassembled WGS sequence"/>
</dbReference>
<evidence type="ECO:0000313" key="10">
    <source>
        <dbReference type="Proteomes" id="UP000243975"/>
    </source>
</evidence>
<evidence type="ECO:0000256" key="2">
    <source>
        <dbReference type="ARBA" id="ARBA00004273"/>
    </source>
</evidence>
<dbReference type="InterPro" id="IPR007512">
    <property type="entry name" value="Mic10"/>
</dbReference>
<dbReference type="Gramene" id="KVH99422">
    <property type="protein sequence ID" value="KVH99422"/>
    <property type="gene ID" value="Ccrd_022343"/>
</dbReference>
<evidence type="ECO:0000256" key="8">
    <source>
        <dbReference type="ARBA" id="ARBA00023136"/>
    </source>
</evidence>
<evidence type="ECO:0000256" key="3">
    <source>
        <dbReference type="ARBA" id="ARBA00006792"/>
    </source>
</evidence>
<evidence type="ECO:0000256" key="1">
    <source>
        <dbReference type="ARBA" id="ARBA00002689"/>
    </source>
</evidence>
<comment type="function">
    <text evidence="1">Component of the MICOS complex, a large protein complex of the mitochondrial inner membrane that plays crucial roles in the maintenance of crista junctions, inner membrane architecture, and formation of contact sites to the outer membrane.</text>
</comment>
<evidence type="ECO:0000256" key="4">
    <source>
        <dbReference type="ARBA" id="ARBA00022692"/>
    </source>
</evidence>